<dbReference type="PROSITE" id="PS00086">
    <property type="entry name" value="CYTOCHROME_P450"/>
    <property type="match status" value="1"/>
</dbReference>
<dbReference type="SUPFAM" id="SSF48264">
    <property type="entry name" value="Cytochrome P450"/>
    <property type="match status" value="1"/>
</dbReference>
<comment type="similarity">
    <text evidence="1">Belongs to the cytochrome P450 family.</text>
</comment>
<dbReference type="InterPro" id="IPR017972">
    <property type="entry name" value="Cyt_P450_CS"/>
</dbReference>
<dbReference type="PRINTS" id="PR00359">
    <property type="entry name" value="BP450"/>
</dbReference>
<dbReference type="EMBL" id="BAAAPW010000007">
    <property type="protein sequence ID" value="GAA2045459.1"/>
    <property type="molecule type" value="Genomic_DNA"/>
</dbReference>
<dbReference type="InterPro" id="IPR002397">
    <property type="entry name" value="Cyt_P450_B"/>
</dbReference>
<protein>
    <submittedName>
        <fullName evidence="2">Cytochrome P450</fullName>
    </submittedName>
</protein>
<evidence type="ECO:0000313" key="2">
    <source>
        <dbReference type="EMBL" id="GAA2045459.1"/>
    </source>
</evidence>
<comment type="caution">
    <text evidence="2">The sequence shown here is derived from an EMBL/GenBank/DDBJ whole genome shotgun (WGS) entry which is preliminary data.</text>
</comment>
<reference evidence="3" key="1">
    <citation type="journal article" date="2019" name="Int. J. Syst. Evol. Microbiol.">
        <title>The Global Catalogue of Microorganisms (GCM) 10K type strain sequencing project: providing services to taxonomists for standard genome sequencing and annotation.</title>
        <authorList>
            <consortium name="The Broad Institute Genomics Platform"/>
            <consortium name="The Broad Institute Genome Sequencing Center for Infectious Disease"/>
            <person name="Wu L."/>
            <person name="Ma J."/>
        </authorList>
    </citation>
    <scope>NUCLEOTIDE SEQUENCE [LARGE SCALE GENOMIC DNA]</scope>
    <source>
        <strain evidence="3">JCM 15672</strain>
    </source>
</reference>
<gene>
    <name evidence="2" type="ORF">GCM10009819_36090</name>
</gene>
<dbReference type="InterPro" id="IPR036396">
    <property type="entry name" value="Cyt_P450_sf"/>
</dbReference>
<dbReference type="PANTHER" id="PTHR46696:SF1">
    <property type="entry name" value="CYTOCHROME P450 YJIB-RELATED"/>
    <property type="match status" value="1"/>
</dbReference>
<evidence type="ECO:0000256" key="1">
    <source>
        <dbReference type="ARBA" id="ARBA00010617"/>
    </source>
</evidence>
<evidence type="ECO:0000313" key="3">
    <source>
        <dbReference type="Proteomes" id="UP001501196"/>
    </source>
</evidence>
<name>A0ABP5GGK1_9MICO</name>
<accession>A0ABP5GGK1</accession>
<dbReference type="PANTHER" id="PTHR46696">
    <property type="entry name" value="P450, PUTATIVE (EUROFUNG)-RELATED"/>
    <property type="match status" value="1"/>
</dbReference>
<proteinExistence type="inferred from homology"/>
<dbReference type="CDD" id="cd00302">
    <property type="entry name" value="cytochrome_P450"/>
    <property type="match status" value="1"/>
</dbReference>
<organism evidence="2 3">
    <name type="scientific">Agromyces tropicus</name>
    <dbReference type="NCBI Taxonomy" id="555371"/>
    <lineage>
        <taxon>Bacteria</taxon>
        <taxon>Bacillati</taxon>
        <taxon>Actinomycetota</taxon>
        <taxon>Actinomycetes</taxon>
        <taxon>Micrococcales</taxon>
        <taxon>Microbacteriaceae</taxon>
        <taxon>Agromyces</taxon>
    </lineage>
</organism>
<sequence length="417" mass="43391">MVIASPRGGGGAGEVGAAGAAGSAGAAAGAAAPAGAAGRWEERVMRAAHPVAYPLLTGIRRPVVRVPGLGVVVTDAALLRAVLMDADAFTKQGRGAPSDLWTPVLGPRVLLNMEDAEHAELRRRLAPLFTPAAVGELVERTLGGPYRELGSALAAGRVVELVDVARRCASAVISTLVGLPPDVVDDRLFRRIATVTGAVRLSRPRMTDAQVRHAREVISDLTGHAAVAWRAGDPATVPGRMRELGLDEAESLGAVGAFVLTGTETLVAYLPRLVCLLHDTGWLARLADDRTLVDAAIAEGLRVTTPSPVMLRSTRREARIGQVAVRPGDRVILATFLANRVTPGFDPVGNPAAGLRQLWFGAGAHFCLGAPLAMAQVRGLVGAILDAAAVRPLAVRSRRVARGVLIPGYRSVELGPA</sequence>
<dbReference type="RefSeq" id="WP_344378267.1">
    <property type="nucleotide sequence ID" value="NZ_BAAAPW010000007.1"/>
</dbReference>
<keyword evidence="3" id="KW-1185">Reference proteome</keyword>
<dbReference type="Gene3D" id="1.10.630.10">
    <property type="entry name" value="Cytochrome P450"/>
    <property type="match status" value="1"/>
</dbReference>
<dbReference type="Proteomes" id="UP001501196">
    <property type="component" value="Unassembled WGS sequence"/>
</dbReference>